<evidence type="ECO:0000256" key="1">
    <source>
        <dbReference type="SAM" id="Phobius"/>
    </source>
</evidence>
<keyword evidence="1" id="KW-1133">Transmembrane helix</keyword>
<proteinExistence type="predicted"/>
<keyword evidence="1" id="KW-0472">Membrane</keyword>
<dbReference type="Proteomes" id="UP000887575">
    <property type="component" value="Unassembled WGS sequence"/>
</dbReference>
<reference evidence="3" key="1">
    <citation type="submission" date="2024-02" db="UniProtKB">
        <authorList>
            <consortium name="WormBaseParasite"/>
        </authorList>
    </citation>
    <scope>IDENTIFICATION</scope>
</reference>
<evidence type="ECO:0000313" key="2">
    <source>
        <dbReference type="Proteomes" id="UP000887575"/>
    </source>
</evidence>
<dbReference type="AlphaFoldDB" id="A0AAF3EBZ5"/>
<keyword evidence="1" id="KW-0812">Transmembrane</keyword>
<name>A0AAF3EBZ5_9BILA</name>
<keyword evidence="2" id="KW-1185">Reference proteome</keyword>
<sequence>MNLVIFVQPDSVACQKLWRARHINIAVFLIIFIGNAICYQNLIVSVPIFIVSPNGYAISNPATELQTDFSWFTIVNMAHVYPFLSLAINVLIFVKLIWLRVTGTR</sequence>
<protein>
    <submittedName>
        <fullName evidence="3">Uncharacterized protein</fullName>
    </submittedName>
</protein>
<feature type="transmembrane region" description="Helical" evidence="1">
    <location>
        <begin position="71"/>
        <end position="98"/>
    </location>
</feature>
<dbReference type="WBParaSite" id="MBELARI_LOCUS11469">
    <property type="protein sequence ID" value="MBELARI_LOCUS11469"/>
    <property type="gene ID" value="MBELARI_LOCUS11469"/>
</dbReference>
<organism evidence="2 3">
    <name type="scientific">Mesorhabditis belari</name>
    <dbReference type="NCBI Taxonomy" id="2138241"/>
    <lineage>
        <taxon>Eukaryota</taxon>
        <taxon>Metazoa</taxon>
        <taxon>Ecdysozoa</taxon>
        <taxon>Nematoda</taxon>
        <taxon>Chromadorea</taxon>
        <taxon>Rhabditida</taxon>
        <taxon>Rhabditina</taxon>
        <taxon>Rhabditomorpha</taxon>
        <taxon>Rhabditoidea</taxon>
        <taxon>Rhabditidae</taxon>
        <taxon>Mesorhabditinae</taxon>
        <taxon>Mesorhabditis</taxon>
    </lineage>
</organism>
<evidence type="ECO:0000313" key="3">
    <source>
        <dbReference type="WBParaSite" id="MBELARI_LOCUS11469"/>
    </source>
</evidence>
<accession>A0AAF3EBZ5</accession>
<feature type="transmembrane region" description="Helical" evidence="1">
    <location>
        <begin position="25"/>
        <end position="51"/>
    </location>
</feature>